<keyword evidence="2" id="KW-1185">Reference proteome</keyword>
<accession>A0AA40KR17</accession>
<dbReference type="Proteomes" id="UP001177670">
    <property type="component" value="Unassembled WGS sequence"/>
</dbReference>
<dbReference type="AlphaFoldDB" id="A0AA40KR17"/>
<name>A0AA40KR17_9HYME</name>
<sequence length="80" mass="9035">MGFVKGKVKSADPREIVLGKRCCCCCDTLGTNFRTQPTKNQCNRNVTNTLTLFEKEDGKALKAETLSGSCDNHRYNRKYK</sequence>
<gene>
    <name evidence="1" type="ORF">K0M31_019346</name>
</gene>
<evidence type="ECO:0000313" key="2">
    <source>
        <dbReference type="Proteomes" id="UP001177670"/>
    </source>
</evidence>
<proteinExistence type="predicted"/>
<dbReference type="EMBL" id="JAHYIQ010000008">
    <property type="protein sequence ID" value="KAK1129631.1"/>
    <property type="molecule type" value="Genomic_DNA"/>
</dbReference>
<reference evidence="1" key="1">
    <citation type="submission" date="2021-10" db="EMBL/GenBank/DDBJ databases">
        <title>Melipona bicolor Genome sequencing and assembly.</title>
        <authorList>
            <person name="Araujo N.S."/>
            <person name="Arias M.C."/>
        </authorList>
    </citation>
    <scope>NUCLEOTIDE SEQUENCE</scope>
    <source>
        <strain evidence="1">USP_2M_L1-L4_2017</strain>
        <tissue evidence="1">Whole body</tissue>
    </source>
</reference>
<evidence type="ECO:0000313" key="1">
    <source>
        <dbReference type="EMBL" id="KAK1129631.1"/>
    </source>
</evidence>
<protein>
    <submittedName>
        <fullName evidence="1">Uncharacterized protein</fullName>
    </submittedName>
</protein>
<organism evidence="1 2">
    <name type="scientific">Melipona bicolor</name>
    <dbReference type="NCBI Taxonomy" id="60889"/>
    <lineage>
        <taxon>Eukaryota</taxon>
        <taxon>Metazoa</taxon>
        <taxon>Ecdysozoa</taxon>
        <taxon>Arthropoda</taxon>
        <taxon>Hexapoda</taxon>
        <taxon>Insecta</taxon>
        <taxon>Pterygota</taxon>
        <taxon>Neoptera</taxon>
        <taxon>Endopterygota</taxon>
        <taxon>Hymenoptera</taxon>
        <taxon>Apocrita</taxon>
        <taxon>Aculeata</taxon>
        <taxon>Apoidea</taxon>
        <taxon>Anthophila</taxon>
        <taxon>Apidae</taxon>
        <taxon>Melipona</taxon>
    </lineage>
</organism>
<comment type="caution">
    <text evidence="1">The sequence shown here is derived from an EMBL/GenBank/DDBJ whole genome shotgun (WGS) entry which is preliminary data.</text>
</comment>